<sequence length="123" mass="13433">MLHDSKIQPMLATTNPEAAKRFYGDLLGLRLLEEDRFALTYDGADVPLRLSKVSAFSPQPFTALGWRVPDVRAAAKDLAAKGVVFERFEGMDQDEVGVWTPPGGAGGVCWFKDPDGNLLSLSH</sequence>
<dbReference type="InterPro" id="IPR029068">
    <property type="entry name" value="Glyas_Bleomycin-R_OHBP_Dase"/>
</dbReference>
<evidence type="ECO:0000259" key="1">
    <source>
        <dbReference type="PROSITE" id="PS51819"/>
    </source>
</evidence>
<accession>A0A941D4S0</accession>
<reference evidence="3" key="1">
    <citation type="submission" date="2021-01" db="EMBL/GenBank/DDBJ databases">
        <title>Genome sequence of Phenylobacterium sp. 20VBR1 isolated from a valley glaceir, Ny-Alesund, Svalbard.</title>
        <authorList>
            <person name="Thomas F.A."/>
            <person name="Krishnan K.P."/>
            <person name="Sinha R.K."/>
        </authorList>
    </citation>
    <scope>NUCLEOTIDE SEQUENCE</scope>
    <source>
        <strain evidence="3">20VBR1</strain>
    </source>
</reference>
<dbReference type="Gene3D" id="3.10.180.10">
    <property type="entry name" value="2,3-Dihydroxybiphenyl 1,2-Dioxygenase, domain 1"/>
    <property type="match status" value="1"/>
</dbReference>
<organism evidence="2 4">
    <name type="scientific">Phenylobacterium glaciei</name>
    <dbReference type="NCBI Taxonomy" id="2803784"/>
    <lineage>
        <taxon>Bacteria</taxon>
        <taxon>Pseudomonadati</taxon>
        <taxon>Pseudomonadota</taxon>
        <taxon>Alphaproteobacteria</taxon>
        <taxon>Caulobacterales</taxon>
        <taxon>Caulobacteraceae</taxon>
        <taxon>Phenylobacterium</taxon>
    </lineage>
</organism>
<dbReference type="SUPFAM" id="SSF54593">
    <property type="entry name" value="Glyoxalase/Bleomycin resistance protein/Dihydroxybiphenyl dioxygenase"/>
    <property type="match status" value="1"/>
</dbReference>
<evidence type="ECO:0000313" key="3">
    <source>
        <dbReference type="EMBL" id="QQZ49627.1"/>
    </source>
</evidence>
<dbReference type="PROSITE" id="PS51819">
    <property type="entry name" value="VOC"/>
    <property type="match status" value="1"/>
</dbReference>
<dbReference type="CDD" id="cd06587">
    <property type="entry name" value="VOC"/>
    <property type="match status" value="1"/>
</dbReference>
<dbReference type="AlphaFoldDB" id="A0A941D4S0"/>
<keyword evidence="4" id="KW-1185">Reference proteome</keyword>
<gene>
    <name evidence="2" type="ORF">JKL49_15885</name>
    <name evidence="3" type="ORF">JKL49_22420</name>
</gene>
<name>A0A941D4S0_9CAUL</name>
<dbReference type="InterPro" id="IPR037523">
    <property type="entry name" value="VOC_core"/>
</dbReference>
<protein>
    <submittedName>
        <fullName evidence="2">VOC family protein</fullName>
    </submittedName>
</protein>
<evidence type="ECO:0000313" key="2">
    <source>
        <dbReference type="EMBL" id="MBR7620876.1"/>
    </source>
</evidence>
<evidence type="ECO:0000313" key="4">
    <source>
        <dbReference type="Proteomes" id="UP000622580"/>
    </source>
</evidence>
<dbReference type="InterPro" id="IPR004360">
    <property type="entry name" value="Glyas_Fos-R_dOase_dom"/>
</dbReference>
<feature type="domain" description="VOC" evidence="1">
    <location>
        <begin position="5"/>
        <end position="123"/>
    </location>
</feature>
<dbReference type="EMBL" id="CP068570">
    <property type="protein sequence ID" value="QQZ49627.1"/>
    <property type="molecule type" value="Genomic_DNA"/>
</dbReference>
<proteinExistence type="predicted"/>
<dbReference type="Proteomes" id="UP000622580">
    <property type="component" value="Unassembled WGS sequence"/>
</dbReference>
<dbReference type="Pfam" id="PF00903">
    <property type="entry name" value="Glyoxalase"/>
    <property type="match status" value="1"/>
</dbReference>
<dbReference type="EMBL" id="JAGSGD010000001">
    <property type="protein sequence ID" value="MBR7620876.1"/>
    <property type="molecule type" value="Genomic_DNA"/>
</dbReference>
<dbReference type="RefSeq" id="WP_215341595.1">
    <property type="nucleotide sequence ID" value="NZ_JAGSGD010000001.1"/>
</dbReference>
<reference evidence="2" key="2">
    <citation type="submission" date="2021-04" db="EMBL/GenBank/DDBJ databases">
        <title>Draft genome assembly of strain Phenylobacterium sp. 20VBR1 using MiniION and Illumina platforms.</title>
        <authorList>
            <person name="Thomas F.A."/>
            <person name="Krishnan K.P."/>
            <person name="Sinha R.K."/>
        </authorList>
    </citation>
    <scope>NUCLEOTIDE SEQUENCE</scope>
    <source>
        <strain evidence="2">20VBR1</strain>
    </source>
</reference>